<dbReference type="EC" id="3.1.-.-" evidence="8"/>
<dbReference type="PANTHER" id="PTHR33653:SF1">
    <property type="entry name" value="RIBONUCLEASE VAPC2"/>
    <property type="match status" value="1"/>
</dbReference>
<dbReference type="InterPro" id="IPR050556">
    <property type="entry name" value="Type_II_TA_system_RNase"/>
</dbReference>
<feature type="binding site" evidence="8">
    <location>
        <position position="97"/>
    </location>
    <ligand>
        <name>Mg(2+)</name>
        <dbReference type="ChEBI" id="CHEBI:18420"/>
    </ligand>
</feature>
<evidence type="ECO:0000256" key="5">
    <source>
        <dbReference type="ARBA" id="ARBA00022801"/>
    </source>
</evidence>
<keyword evidence="6 8" id="KW-0460">Magnesium</keyword>
<comment type="cofactor">
    <cofactor evidence="1 8">
        <name>Mg(2+)</name>
        <dbReference type="ChEBI" id="CHEBI:18420"/>
    </cofactor>
</comment>
<evidence type="ECO:0000256" key="6">
    <source>
        <dbReference type="ARBA" id="ARBA00022842"/>
    </source>
</evidence>
<dbReference type="Proteomes" id="UP000234479">
    <property type="component" value="Unassembled WGS sequence"/>
</dbReference>
<dbReference type="HAMAP" id="MF_00265">
    <property type="entry name" value="VapC_Nob1"/>
    <property type="match status" value="1"/>
</dbReference>
<evidence type="ECO:0000313" key="11">
    <source>
        <dbReference type="Proteomes" id="UP000234479"/>
    </source>
</evidence>
<dbReference type="CDD" id="cd09871">
    <property type="entry name" value="PIN_MtVapC28-VapC30-like"/>
    <property type="match status" value="1"/>
</dbReference>
<evidence type="ECO:0000256" key="7">
    <source>
        <dbReference type="ARBA" id="ARBA00038093"/>
    </source>
</evidence>
<organism evidence="10 11">
    <name type="scientific">Caulobacter zeae</name>
    <dbReference type="NCBI Taxonomy" id="2055137"/>
    <lineage>
        <taxon>Bacteria</taxon>
        <taxon>Pseudomonadati</taxon>
        <taxon>Pseudomonadota</taxon>
        <taxon>Alphaproteobacteria</taxon>
        <taxon>Caulobacterales</taxon>
        <taxon>Caulobacteraceae</taxon>
        <taxon>Caulobacter</taxon>
    </lineage>
</organism>
<sequence length="127" mass="14073">MVLDTSAVLAILWDEPEAGAFMKAVADAEALLMSTATRLELQIVCLRRKGEAEVENIRRFVAEFEVSMEPFDEPQLTLAQQAFAEYGASRHGLNFGDCFAYALAKARDLPLLFKGEDFAATDVRRAL</sequence>
<reference evidence="10 11" key="1">
    <citation type="submission" date="2017-12" db="EMBL/GenBank/DDBJ databases">
        <title>The genome sequence of Caulobacter sp. 410.</title>
        <authorList>
            <person name="Gao J."/>
            <person name="Mao X."/>
            <person name="Sun J."/>
        </authorList>
    </citation>
    <scope>NUCLEOTIDE SEQUENCE [LARGE SCALE GENOMIC DNA]</scope>
    <source>
        <strain evidence="10 11">410</strain>
    </source>
</reference>
<dbReference type="InterPro" id="IPR029060">
    <property type="entry name" value="PIN-like_dom_sf"/>
</dbReference>
<keyword evidence="3 8" id="KW-0540">Nuclease</keyword>
<feature type="binding site" evidence="8">
    <location>
        <position position="4"/>
    </location>
    <ligand>
        <name>Mg(2+)</name>
        <dbReference type="ChEBI" id="CHEBI:18420"/>
    </ligand>
</feature>
<dbReference type="InterPro" id="IPR002716">
    <property type="entry name" value="PIN_dom"/>
</dbReference>
<dbReference type="GO" id="GO:0016787">
    <property type="term" value="F:hydrolase activity"/>
    <property type="evidence" value="ECO:0007669"/>
    <property type="project" value="UniProtKB-KW"/>
</dbReference>
<dbReference type="InterPro" id="IPR022907">
    <property type="entry name" value="VapC_family"/>
</dbReference>
<comment type="function">
    <text evidence="8">Toxic component of a toxin-antitoxin (TA) system. An RNase.</text>
</comment>
<evidence type="ECO:0000259" key="9">
    <source>
        <dbReference type="Pfam" id="PF01850"/>
    </source>
</evidence>
<dbReference type="OrthoDB" id="32625at2"/>
<evidence type="ECO:0000313" key="10">
    <source>
        <dbReference type="EMBL" id="PLR21088.1"/>
    </source>
</evidence>
<feature type="domain" description="PIN" evidence="9">
    <location>
        <begin position="1"/>
        <end position="122"/>
    </location>
</feature>
<dbReference type="SUPFAM" id="SSF88723">
    <property type="entry name" value="PIN domain-like"/>
    <property type="match status" value="1"/>
</dbReference>
<comment type="similarity">
    <text evidence="7 8">Belongs to the PINc/VapC protein family.</text>
</comment>
<accession>A0A2N5D4T2</accession>
<dbReference type="Pfam" id="PF01850">
    <property type="entry name" value="PIN"/>
    <property type="match status" value="1"/>
</dbReference>
<dbReference type="Gene3D" id="3.40.50.1010">
    <property type="entry name" value="5'-nuclease"/>
    <property type="match status" value="1"/>
</dbReference>
<keyword evidence="2 8" id="KW-1277">Toxin-antitoxin system</keyword>
<gene>
    <name evidence="8" type="primary">vapC</name>
    <name evidence="10" type="ORF">SGCZBJ_20885</name>
</gene>
<dbReference type="PANTHER" id="PTHR33653">
    <property type="entry name" value="RIBONUCLEASE VAPC2"/>
    <property type="match status" value="1"/>
</dbReference>
<dbReference type="GO" id="GO:0004540">
    <property type="term" value="F:RNA nuclease activity"/>
    <property type="evidence" value="ECO:0007669"/>
    <property type="project" value="InterPro"/>
</dbReference>
<evidence type="ECO:0000256" key="8">
    <source>
        <dbReference type="HAMAP-Rule" id="MF_00265"/>
    </source>
</evidence>
<keyword evidence="8" id="KW-0800">Toxin</keyword>
<evidence type="ECO:0000256" key="3">
    <source>
        <dbReference type="ARBA" id="ARBA00022722"/>
    </source>
</evidence>
<name>A0A2N5D4T2_9CAUL</name>
<dbReference type="GO" id="GO:0000287">
    <property type="term" value="F:magnesium ion binding"/>
    <property type="evidence" value="ECO:0007669"/>
    <property type="project" value="UniProtKB-UniRule"/>
</dbReference>
<evidence type="ECO:0000256" key="4">
    <source>
        <dbReference type="ARBA" id="ARBA00022723"/>
    </source>
</evidence>
<dbReference type="EMBL" id="PJRS01000043">
    <property type="protein sequence ID" value="PLR21088.1"/>
    <property type="molecule type" value="Genomic_DNA"/>
</dbReference>
<comment type="caution">
    <text evidence="10">The sequence shown here is derived from an EMBL/GenBank/DDBJ whole genome shotgun (WGS) entry which is preliminary data.</text>
</comment>
<keyword evidence="11" id="KW-1185">Reference proteome</keyword>
<keyword evidence="4 8" id="KW-0479">Metal-binding</keyword>
<evidence type="ECO:0000256" key="2">
    <source>
        <dbReference type="ARBA" id="ARBA00022649"/>
    </source>
</evidence>
<protein>
    <recommendedName>
        <fullName evidence="8">Ribonuclease VapC</fullName>
        <shortName evidence="8">RNase VapC</shortName>
        <ecNumber evidence="8">3.1.-.-</ecNumber>
    </recommendedName>
    <alternativeName>
        <fullName evidence="8">Toxin VapC</fullName>
    </alternativeName>
</protein>
<proteinExistence type="inferred from homology"/>
<evidence type="ECO:0000256" key="1">
    <source>
        <dbReference type="ARBA" id="ARBA00001946"/>
    </source>
</evidence>
<dbReference type="GO" id="GO:0090729">
    <property type="term" value="F:toxin activity"/>
    <property type="evidence" value="ECO:0007669"/>
    <property type="project" value="UniProtKB-KW"/>
</dbReference>
<dbReference type="AlphaFoldDB" id="A0A2N5D4T2"/>
<keyword evidence="5 8" id="KW-0378">Hydrolase</keyword>